<evidence type="ECO:0000259" key="10">
    <source>
        <dbReference type="Pfam" id="PF02397"/>
    </source>
</evidence>
<protein>
    <submittedName>
        <fullName evidence="11">Undecaprenyl-phosphate galactosephosphotransferase</fullName>
        <ecNumber evidence="11">2.7.8.6</ecNumber>
    </submittedName>
</protein>
<dbReference type="GO" id="GO:0005886">
    <property type="term" value="C:plasma membrane"/>
    <property type="evidence" value="ECO:0007669"/>
    <property type="project" value="UniProtKB-SubCell"/>
</dbReference>
<evidence type="ECO:0000256" key="3">
    <source>
        <dbReference type="ARBA" id="ARBA00022475"/>
    </source>
</evidence>
<keyword evidence="6 9" id="KW-1133">Transmembrane helix</keyword>
<dbReference type="PANTHER" id="PTHR30576">
    <property type="entry name" value="COLANIC BIOSYNTHESIS UDP-GLUCOSE LIPID CARRIER TRANSFERASE"/>
    <property type="match status" value="1"/>
</dbReference>
<organism evidence="11 12">
    <name type="scientific">Salipiger mucosus DSM 16094</name>
    <dbReference type="NCBI Taxonomy" id="1123237"/>
    <lineage>
        <taxon>Bacteria</taxon>
        <taxon>Pseudomonadati</taxon>
        <taxon>Pseudomonadota</taxon>
        <taxon>Alphaproteobacteria</taxon>
        <taxon>Rhodobacterales</taxon>
        <taxon>Roseobacteraceae</taxon>
        <taxon>Salipiger</taxon>
    </lineage>
</organism>
<sequence>MQFRPTVQTTDIKPLFETAARAPREAFYHAVAKRALDVCLVLLAALPALIVVSVLAVLVARDGHSPFYRQDRLGLNGRVFRLWKLRSMVPDAEARLEAHLAADPEARAEWDHAQKLRHDPRITPVGRFIRKSSLDELPQLWNVLRGDMALVGPRPMLVEQRAIYPGTAYYALRPGITGFWQTSVRNESSFSERAEFDADYLSRMSLATDLRVLLKTVRVVVRGTGC</sequence>
<keyword evidence="8" id="KW-0270">Exopolysaccharide synthesis</keyword>
<dbReference type="HOGENOM" id="CLU_024920_1_0_5"/>
<evidence type="ECO:0000256" key="2">
    <source>
        <dbReference type="ARBA" id="ARBA00006464"/>
    </source>
</evidence>
<dbReference type="EC" id="2.7.8.6" evidence="11"/>
<dbReference type="AlphaFoldDB" id="S9S7V9"/>
<proteinExistence type="inferred from homology"/>
<name>S9S7V9_9RHOB</name>
<evidence type="ECO:0000313" key="11">
    <source>
        <dbReference type="EMBL" id="EPX82329.1"/>
    </source>
</evidence>
<evidence type="ECO:0000256" key="8">
    <source>
        <dbReference type="ARBA" id="ARBA00023169"/>
    </source>
</evidence>
<dbReference type="eggNOG" id="COG2148">
    <property type="taxonomic scope" value="Bacteria"/>
</dbReference>
<dbReference type="Pfam" id="PF02397">
    <property type="entry name" value="Bac_transf"/>
    <property type="match status" value="1"/>
</dbReference>
<comment type="similarity">
    <text evidence="2">Belongs to the bacterial sugar transferase family.</text>
</comment>
<evidence type="ECO:0000256" key="4">
    <source>
        <dbReference type="ARBA" id="ARBA00022679"/>
    </source>
</evidence>
<evidence type="ECO:0000256" key="9">
    <source>
        <dbReference type="SAM" id="Phobius"/>
    </source>
</evidence>
<keyword evidence="3" id="KW-1003">Cell membrane</keyword>
<keyword evidence="7 9" id="KW-0472">Membrane</keyword>
<dbReference type="STRING" id="1123237.Salmuc_04054"/>
<dbReference type="RefSeq" id="WP_020040546.1">
    <property type="nucleotide sequence ID" value="NZ_KE557275.1"/>
</dbReference>
<evidence type="ECO:0000256" key="5">
    <source>
        <dbReference type="ARBA" id="ARBA00022692"/>
    </source>
</evidence>
<keyword evidence="4 11" id="KW-0808">Transferase</keyword>
<feature type="transmembrane region" description="Helical" evidence="9">
    <location>
        <begin position="40"/>
        <end position="60"/>
    </location>
</feature>
<comment type="caution">
    <text evidence="11">The sequence shown here is derived from an EMBL/GenBank/DDBJ whole genome shotgun (WGS) entry which is preliminary data.</text>
</comment>
<evidence type="ECO:0000256" key="1">
    <source>
        <dbReference type="ARBA" id="ARBA00004236"/>
    </source>
</evidence>
<evidence type="ECO:0000256" key="7">
    <source>
        <dbReference type="ARBA" id="ARBA00023136"/>
    </source>
</evidence>
<dbReference type="PANTHER" id="PTHR30576:SF4">
    <property type="entry name" value="UNDECAPRENYL-PHOSPHATE GALACTOSE PHOSPHOTRANSFERASE"/>
    <property type="match status" value="1"/>
</dbReference>
<evidence type="ECO:0000313" key="12">
    <source>
        <dbReference type="Proteomes" id="UP000015347"/>
    </source>
</evidence>
<dbReference type="InterPro" id="IPR003362">
    <property type="entry name" value="Bact_transf"/>
</dbReference>
<evidence type="ECO:0000256" key="6">
    <source>
        <dbReference type="ARBA" id="ARBA00022989"/>
    </source>
</evidence>
<comment type="subcellular location">
    <subcellularLocation>
        <location evidence="1">Cell membrane</location>
    </subcellularLocation>
</comment>
<accession>S9S7V9</accession>
<dbReference type="GO" id="GO:0000271">
    <property type="term" value="P:polysaccharide biosynthetic process"/>
    <property type="evidence" value="ECO:0007669"/>
    <property type="project" value="UniProtKB-KW"/>
</dbReference>
<gene>
    <name evidence="11" type="ORF">Salmuc_04054</name>
</gene>
<reference evidence="12" key="1">
    <citation type="journal article" date="2014" name="Stand. Genomic Sci.">
        <title>Genome sequence of the exopolysaccharide-producing Salipiger mucosus type strain (DSM 16094(T)), a moderately halophilic member of the Roseobacter clade.</title>
        <authorList>
            <person name="Riedel T."/>
            <person name="Spring S."/>
            <person name="Fiebig A."/>
            <person name="Petersen J."/>
            <person name="Kyrpides N.C."/>
            <person name="Goker M."/>
            <person name="Klenk H.P."/>
        </authorList>
    </citation>
    <scope>NUCLEOTIDE SEQUENCE [LARGE SCALE GENOMIC DNA]</scope>
    <source>
        <strain evidence="12">DSM 16094</strain>
    </source>
</reference>
<keyword evidence="5 9" id="KW-0812">Transmembrane</keyword>
<feature type="domain" description="Bacterial sugar transferase" evidence="10">
    <location>
        <begin position="33"/>
        <end position="221"/>
    </location>
</feature>
<keyword evidence="12" id="KW-1185">Reference proteome</keyword>
<dbReference type="GO" id="GO:0047360">
    <property type="term" value="F:undecaprenyl-phosphate galactose phosphotransferase activity"/>
    <property type="evidence" value="ECO:0007669"/>
    <property type="project" value="UniProtKB-EC"/>
</dbReference>
<dbReference type="Proteomes" id="UP000015347">
    <property type="component" value="Unassembled WGS sequence"/>
</dbReference>
<dbReference type="EMBL" id="APVH01000023">
    <property type="protein sequence ID" value="EPX82329.1"/>
    <property type="molecule type" value="Genomic_DNA"/>
</dbReference>
<dbReference type="OrthoDB" id="9808602at2"/>